<evidence type="ECO:0000256" key="1">
    <source>
        <dbReference type="SAM" id="SignalP"/>
    </source>
</evidence>
<feature type="chain" id="PRO_5016052932" description="Peptidase M23" evidence="1">
    <location>
        <begin position="30"/>
        <end position="145"/>
    </location>
</feature>
<dbReference type="OrthoDB" id="9891399at2"/>
<dbReference type="RefSeq" id="WP_110673163.1">
    <property type="nucleotide sequence ID" value="NZ_PYBW01000154.1"/>
</dbReference>
<proteinExistence type="predicted"/>
<feature type="signal peptide" evidence="1">
    <location>
        <begin position="1"/>
        <end position="29"/>
    </location>
</feature>
<reference evidence="2 3" key="1">
    <citation type="submission" date="2018-03" db="EMBL/GenBank/DDBJ databases">
        <title>Bioinformatic expansion and discovery of thiopeptide antibiotics.</title>
        <authorList>
            <person name="Schwalen C.J."/>
            <person name="Hudson G.A."/>
            <person name="Mitchell D.A."/>
        </authorList>
    </citation>
    <scope>NUCLEOTIDE SEQUENCE [LARGE SCALE GENOMIC DNA]</scope>
    <source>
        <strain evidence="2 3">ATCC 21389</strain>
    </source>
</reference>
<protein>
    <recommendedName>
        <fullName evidence="4">Peptidase M23</fullName>
    </recommendedName>
</protein>
<name>A0A2V4N816_9ACTN</name>
<dbReference type="Proteomes" id="UP000248039">
    <property type="component" value="Unassembled WGS sequence"/>
</dbReference>
<comment type="caution">
    <text evidence="2">The sequence shown here is derived from an EMBL/GenBank/DDBJ whole genome shotgun (WGS) entry which is preliminary data.</text>
</comment>
<evidence type="ECO:0008006" key="4">
    <source>
        <dbReference type="Google" id="ProtNLM"/>
    </source>
</evidence>
<organism evidence="2 3">
    <name type="scientific">Streptomyces tateyamensis</name>
    <dbReference type="NCBI Taxonomy" id="565073"/>
    <lineage>
        <taxon>Bacteria</taxon>
        <taxon>Bacillati</taxon>
        <taxon>Actinomycetota</taxon>
        <taxon>Actinomycetes</taxon>
        <taxon>Kitasatosporales</taxon>
        <taxon>Streptomycetaceae</taxon>
        <taxon>Streptomyces</taxon>
    </lineage>
</organism>
<keyword evidence="1" id="KW-0732">Signal</keyword>
<dbReference type="EMBL" id="PYBW01000154">
    <property type="protein sequence ID" value="PYC67366.1"/>
    <property type="molecule type" value="Genomic_DNA"/>
</dbReference>
<gene>
    <name evidence="2" type="ORF">C7C46_30435</name>
</gene>
<sequence length="145" mass="15151">MGIRKIAAAVGVSAITAAGLMIAPQTASAATAWPGCSGSALCYWENSGHQGGSISLADPDHGGGFCAPNYTAYVFSNRDQLANNEAGAKNQSANYTAFLFINHIGSDCDASKTYQPSDPLEVDPGVDFPVLPAPYKNNLMANTWY</sequence>
<keyword evidence="3" id="KW-1185">Reference proteome</keyword>
<evidence type="ECO:0000313" key="2">
    <source>
        <dbReference type="EMBL" id="PYC67366.1"/>
    </source>
</evidence>
<evidence type="ECO:0000313" key="3">
    <source>
        <dbReference type="Proteomes" id="UP000248039"/>
    </source>
</evidence>
<accession>A0A2V4N816</accession>
<dbReference type="AlphaFoldDB" id="A0A2V4N816"/>